<dbReference type="EMBL" id="MOAZ01000009">
    <property type="protein sequence ID" value="ROM52377.1"/>
    <property type="molecule type" value="Genomic_DNA"/>
</dbReference>
<dbReference type="InterPro" id="IPR005181">
    <property type="entry name" value="SASA"/>
</dbReference>
<evidence type="ECO:0000313" key="3">
    <source>
        <dbReference type="EMBL" id="ROM52377.1"/>
    </source>
</evidence>
<dbReference type="Gene3D" id="3.40.50.1110">
    <property type="entry name" value="SGNH hydrolase"/>
    <property type="match status" value="1"/>
</dbReference>
<evidence type="ECO:0000313" key="4">
    <source>
        <dbReference type="Proteomes" id="UP000283389"/>
    </source>
</evidence>
<keyword evidence="1" id="KW-0378">Hydrolase</keyword>
<evidence type="ECO:0000256" key="1">
    <source>
        <dbReference type="ARBA" id="ARBA00022801"/>
    </source>
</evidence>
<reference evidence="3 4" key="1">
    <citation type="submission" date="2016-10" db="EMBL/GenBank/DDBJ databases">
        <title>Comparative genome analysis of multiple Pseudomonas spp. focuses on biocontrol and plant growth promoting traits.</title>
        <authorList>
            <person name="Tao X.-Y."/>
            <person name="Taylor C.G."/>
        </authorList>
    </citation>
    <scope>NUCLEOTIDE SEQUENCE [LARGE SCALE GENOMIC DNA]</scope>
    <source>
        <strain evidence="3 4">36C8</strain>
    </source>
</reference>
<evidence type="ECO:0000259" key="2">
    <source>
        <dbReference type="Pfam" id="PF03629"/>
    </source>
</evidence>
<dbReference type="GO" id="GO:0016788">
    <property type="term" value="F:hydrolase activity, acting on ester bonds"/>
    <property type="evidence" value="ECO:0007669"/>
    <property type="project" value="UniProtKB-ARBA"/>
</dbReference>
<name>A0A423F8D4_9PSED</name>
<sequence length="312" mass="33976">MSVEKGSSRKGFRALKITAVLAFLLLLSFVSIAIGMRSVANQDALFFSVKEIKRMFIPAINKAVPDPFLLNEYDQLSFFHDKQEVDAPLITRNTVVAFVFGQSNAANHGGERHQSTTGKVFNYFEGKYYLAADPLLGATGVSGSVWSNLGDKLVNDHLADDVVLIPAGVGGSTLKQWQSGGRLNEMLKARLTEVKASGLTVTHFLWHQGESDNTLSPEEYSVGLGQVISLTKEYFPESNFFVAQASRCGTMASAPGILEAQRNATRQAGVYLGPNTDVIGLNDRYDDCHLSGRGIETHAKGWLESLKQPSSI</sequence>
<accession>A0A423F8D4</accession>
<organism evidence="3 4">
    <name type="scientific">Pseudomonas canadensis</name>
    <dbReference type="NCBI Taxonomy" id="915099"/>
    <lineage>
        <taxon>Bacteria</taxon>
        <taxon>Pseudomonadati</taxon>
        <taxon>Pseudomonadota</taxon>
        <taxon>Gammaproteobacteria</taxon>
        <taxon>Pseudomonadales</taxon>
        <taxon>Pseudomonadaceae</taxon>
        <taxon>Pseudomonas</taxon>
    </lineage>
</organism>
<comment type="caution">
    <text evidence="3">The sequence shown here is derived from an EMBL/GenBank/DDBJ whole genome shotgun (WGS) entry which is preliminary data.</text>
</comment>
<dbReference type="RefSeq" id="WP_123475928.1">
    <property type="nucleotide sequence ID" value="NZ_MOAZ01000009.1"/>
</dbReference>
<proteinExistence type="predicted"/>
<dbReference type="AlphaFoldDB" id="A0A423F8D4"/>
<dbReference type="Proteomes" id="UP000283389">
    <property type="component" value="Unassembled WGS sequence"/>
</dbReference>
<dbReference type="InterPro" id="IPR036514">
    <property type="entry name" value="SGNH_hydro_sf"/>
</dbReference>
<dbReference type="SUPFAM" id="SSF52266">
    <property type="entry name" value="SGNH hydrolase"/>
    <property type="match status" value="1"/>
</dbReference>
<gene>
    <name evidence="3" type="ORF">BK649_13960</name>
</gene>
<feature type="domain" description="Sialate O-acetylesterase" evidence="2">
    <location>
        <begin position="99"/>
        <end position="292"/>
    </location>
</feature>
<dbReference type="Pfam" id="PF03629">
    <property type="entry name" value="SASA"/>
    <property type="match status" value="1"/>
</dbReference>
<protein>
    <recommendedName>
        <fullName evidence="2">Sialate O-acetylesterase domain-containing protein</fullName>
    </recommendedName>
</protein>